<sequence length="245" mass="27646">MDKELLRVVIILIGVLVMIGMVLWHFVKSLRERRTPDDYYDEDSYDDRVVDEFSVEEDDDEMDVFALGTELVDGDALLDDQAIKPSPKSSADVSRKDAEKKQAATLANSRRLELPALIEFSIVARADQGFNGEDLFEAFERVGLRYGSVRVFERVDANRMVDFAVASMVDPGTFPDTGLQDFYCPGIVFFMQPREVDAPLAVFDDFMETIDILADELDGVVWDNQRQPLTAETVAQFRQILAKAA</sequence>
<keyword evidence="1 9" id="KW-1003">Cell membrane</keyword>
<evidence type="ECO:0000259" key="11">
    <source>
        <dbReference type="SMART" id="SM00771"/>
    </source>
</evidence>
<dbReference type="InterPro" id="IPR036765">
    <property type="entry name" value="ZipA_FtsZ-bd_C_sf"/>
</dbReference>
<evidence type="ECO:0000256" key="1">
    <source>
        <dbReference type="ARBA" id="ARBA00022475"/>
    </source>
</evidence>
<dbReference type="GO" id="GO:0005886">
    <property type="term" value="C:plasma membrane"/>
    <property type="evidence" value="ECO:0007669"/>
    <property type="project" value="UniProtKB-SubCell"/>
</dbReference>
<evidence type="ECO:0000256" key="8">
    <source>
        <dbReference type="RuleBase" id="RU003612"/>
    </source>
</evidence>
<evidence type="ECO:0000313" key="12">
    <source>
        <dbReference type="EMBL" id="AMK75727.1"/>
    </source>
</evidence>
<dbReference type="SMART" id="SM00771">
    <property type="entry name" value="ZipA_C"/>
    <property type="match status" value="1"/>
</dbReference>
<dbReference type="PANTHER" id="PTHR38685:SF1">
    <property type="entry name" value="CELL DIVISION PROTEIN ZIPA"/>
    <property type="match status" value="1"/>
</dbReference>
<proteinExistence type="inferred from homology"/>
<keyword evidence="6 9" id="KW-0472">Membrane</keyword>
<evidence type="ECO:0000256" key="2">
    <source>
        <dbReference type="ARBA" id="ARBA00022519"/>
    </source>
</evidence>
<organism evidence="12 13">
    <name type="scientific">Methylomonas denitrificans</name>
    <dbReference type="NCBI Taxonomy" id="1538553"/>
    <lineage>
        <taxon>Bacteria</taxon>
        <taxon>Pseudomonadati</taxon>
        <taxon>Pseudomonadota</taxon>
        <taxon>Gammaproteobacteria</taxon>
        <taxon>Methylococcales</taxon>
        <taxon>Methylococcaceae</taxon>
        <taxon>Methylomonas</taxon>
    </lineage>
</organism>
<evidence type="ECO:0000256" key="5">
    <source>
        <dbReference type="ARBA" id="ARBA00022989"/>
    </source>
</evidence>
<accession>A0A126T0W9</accession>
<comment type="similarity">
    <text evidence="8">Belongs to the ZipA family.</text>
</comment>
<dbReference type="KEGG" id="mdn:JT25_004380"/>
<protein>
    <recommendedName>
        <fullName evidence="8">Cell division protein ZipA</fullName>
    </recommendedName>
</protein>
<keyword evidence="13" id="KW-1185">Reference proteome</keyword>
<dbReference type="RefSeq" id="WP_062327711.1">
    <property type="nucleotide sequence ID" value="NZ_CP014476.1"/>
</dbReference>
<evidence type="ECO:0000256" key="9">
    <source>
        <dbReference type="RuleBase" id="RU003613"/>
    </source>
</evidence>
<evidence type="ECO:0000256" key="10">
    <source>
        <dbReference type="SAM" id="Phobius"/>
    </source>
</evidence>
<evidence type="ECO:0000313" key="13">
    <source>
        <dbReference type="Proteomes" id="UP000030512"/>
    </source>
</evidence>
<dbReference type="Proteomes" id="UP000030512">
    <property type="component" value="Chromosome"/>
</dbReference>
<keyword evidence="7 8" id="KW-0131">Cell cycle</keyword>
<feature type="transmembrane region" description="Helical" evidence="10">
    <location>
        <begin position="6"/>
        <end position="27"/>
    </location>
</feature>
<keyword evidence="4 9" id="KW-0812">Transmembrane</keyword>
<keyword evidence="5 10" id="KW-1133">Transmembrane helix</keyword>
<name>A0A126T0W9_9GAMM</name>
<dbReference type="Pfam" id="PF04354">
    <property type="entry name" value="ZipA_C"/>
    <property type="match status" value="1"/>
</dbReference>
<dbReference type="SUPFAM" id="SSF64383">
    <property type="entry name" value="Cell-division protein ZipA, C-terminal domain"/>
    <property type="match status" value="1"/>
</dbReference>
<keyword evidence="3 8" id="KW-0132">Cell division</keyword>
<dbReference type="InterPro" id="IPR011919">
    <property type="entry name" value="Cell_div_ZipA"/>
</dbReference>
<reference evidence="12 13" key="1">
    <citation type="journal article" date="2015" name="Environ. Microbiol.">
        <title>Methane oxidation coupled to nitrate reduction under hypoxia by the Gammaproteobacterium Methylomonas denitrificans, sp. nov. type strain FJG1.</title>
        <authorList>
            <person name="Kits K.D."/>
            <person name="Klotz M.G."/>
            <person name="Stein L.Y."/>
        </authorList>
    </citation>
    <scope>NUCLEOTIDE SEQUENCE [LARGE SCALE GENOMIC DNA]</scope>
    <source>
        <strain evidence="12 13">FJG1</strain>
    </source>
</reference>
<comment type="subcellular location">
    <subcellularLocation>
        <location evidence="9">Cell inner membrane</location>
        <topology evidence="9">Single-pass type I membrane protein</topology>
    </subcellularLocation>
</comment>
<dbReference type="GO" id="GO:0032153">
    <property type="term" value="C:cell division site"/>
    <property type="evidence" value="ECO:0007669"/>
    <property type="project" value="TreeGrafter"/>
</dbReference>
<evidence type="ECO:0000256" key="7">
    <source>
        <dbReference type="ARBA" id="ARBA00023306"/>
    </source>
</evidence>
<comment type="function">
    <text evidence="8">Essential cell division protein that stabilizes the FtsZ protofilaments by cross-linking them and that serves as a cytoplasmic membrane anchor for the Z ring. Also required for the recruitment to the septal ring of downstream cell division proteins.</text>
</comment>
<feature type="domain" description="ZipA C-terminal FtsZ-binding" evidence="11">
    <location>
        <begin position="114"/>
        <end position="241"/>
    </location>
</feature>
<dbReference type="Gene3D" id="3.30.1400.10">
    <property type="entry name" value="ZipA, C-terminal FtsZ-binding domain"/>
    <property type="match status" value="1"/>
</dbReference>
<dbReference type="InterPro" id="IPR007449">
    <property type="entry name" value="ZipA_FtsZ-bd_C"/>
</dbReference>
<dbReference type="PANTHER" id="PTHR38685">
    <property type="entry name" value="CELL DIVISION PROTEIN ZIPA"/>
    <property type="match status" value="1"/>
</dbReference>
<dbReference type="AlphaFoldDB" id="A0A126T0W9"/>
<dbReference type="OrthoDB" id="7054914at2"/>
<dbReference type="EMBL" id="CP014476">
    <property type="protein sequence ID" value="AMK75727.1"/>
    <property type="molecule type" value="Genomic_DNA"/>
</dbReference>
<keyword evidence="2 9" id="KW-0997">Cell inner membrane</keyword>
<dbReference type="STRING" id="1538553.JT25_004380"/>
<evidence type="ECO:0000256" key="4">
    <source>
        <dbReference type="ARBA" id="ARBA00022692"/>
    </source>
</evidence>
<evidence type="ECO:0000256" key="3">
    <source>
        <dbReference type="ARBA" id="ARBA00022618"/>
    </source>
</evidence>
<evidence type="ECO:0000256" key="6">
    <source>
        <dbReference type="ARBA" id="ARBA00023136"/>
    </source>
</evidence>
<dbReference type="GO" id="GO:0000917">
    <property type="term" value="P:division septum assembly"/>
    <property type="evidence" value="ECO:0007669"/>
    <property type="project" value="TreeGrafter"/>
</dbReference>
<gene>
    <name evidence="12" type="ORF">JT25_004380</name>
</gene>